<keyword evidence="2" id="KW-1185">Reference proteome</keyword>
<accession>A0AAV9R5F1</accession>
<organism evidence="1 2">
    <name type="scientific">Crenichthys baileyi</name>
    <name type="common">White River springfish</name>
    <dbReference type="NCBI Taxonomy" id="28760"/>
    <lineage>
        <taxon>Eukaryota</taxon>
        <taxon>Metazoa</taxon>
        <taxon>Chordata</taxon>
        <taxon>Craniata</taxon>
        <taxon>Vertebrata</taxon>
        <taxon>Euteleostomi</taxon>
        <taxon>Actinopterygii</taxon>
        <taxon>Neopterygii</taxon>
        <taxon>Teleostei</taxon>
        <taxon>Neoteleostei</taxon>
        <taxon>Acanthomorphata</taxon>
        <taxon>Ovalentaria</taxon>
        <taxon>Atherinomorphae</taxon>
        <taxon>Cyprinodontiformes</taxon>
        <taxon>Goodeidae</taxon>
        <taxon>Crenichthys</taxon>
    </lineage>
</organism>
<gene>
    <name evidence="1" type="ORF">CRENBAI_001762</name>
</gene>
<name>A0AAV9R5F1_9TELE</name>
<reference evidence="1 2" key="1">
    <citation type="submission" date="2021-06" db="EMBL/GenBank/DDBJ databases">
        <authorList>
            <person name="Palmer J.M."/>
        </authorList>
    </citation>
    <scope>NUCLEOTIDE SEQUENCE [LARGE SCALE GENOMIC DNA]</scope>
    <source>
        <strain evidence="1 2">MEX-2019</strain>
        <tissue evidence="1">Muscle</tissue>
    </source>
</reference>
<proteinExistence type="predicted"/>
<dbReference type="AlphaFoldDB" id="A0AAV9R5F1"/>
<evidence type="ECO:0000313" key="2">
    <source>
        <dbReference type="Proteomes" id="UP001311232"/>
    </source>
</evidence>
<comment type="caution">
    <text evidence="1">The sequence shown here is derived from an EMBL/GenBank/DDBJ whole genome shotgun (WGS) entry which is preliminary data.</text>
</comment>
<sequence length="102" mass="11645">MHGALLRLTGWWGFCNNRGIISAVMALTKTQRPPGGDRRRSEHSGHTHRLSHTLLSPWLYMSQGWDHFSISRTNKPYCELKSHNLLLTYTALGNRSISRPTC</sequence>
<evidence type="ECO:0000313" key="1">
    <source>
        <dbReference type="EMBL" id="KAK5603742.1"/>
    </source>
</evidence>
<dbReference type="EMBL" id="JAHHUM010002408">
    <property type="protein sequence ID" value="KAK5603742.1"/>
    <property type="molecule type" value="Genomic_DNA"/>
</dbReference>
<dbReference type="Proteomes" id="UP001311232">
    <property type="component" value="Unassembled WGS sequence"/>
</dbReference>
<protein>
    <submittedName>
        <fullName evidence="1">Uncharacterized protein</fullName>
    </submittedName>
</protein>